<evidence type="ECO:0000313" key="2">
    <source>
        <dbReference type="Proteomes" id="UP000238523"/>
    </source>
</evidence>
<proteinExistence type="predicted"/>
<name>A0A2K9ZEG2_RHILE</name>
<geneLocation type="plasmid" evidence="2">
    <name>prln2</name>
</geneLocation>
<organism evidence="1 2">
    <name type="scientific">Rhizobium leguminosarum</name>
    <dbReference type="NCBI Taxonomy" id="384"/>
    <lineage>
        <taxon>Bacteria</taxon>
        <taxon>Pseudomonadati</taxon>
        <taxon>Pseudomonadota</taxon>
        <taxon>Alphaproteobacteria</taxon>
        <taxon>Hyphomicrobiales</taxon>
        <taxon>Rhizobiaceae</taxon>
        <taxon>Rhizobium/Agrobacterium group</taxon>
        <taxon>Rhizobium</taxon>
    </lineage>
</organism>
<dbReference type="Proteomes" id="UP000238523">
    <property type="component" value="Plasmid pRLN2"/>
</dbReference>
<evidence type="ECO:0000313" key="1">
    <source>
        <dbReference type="EMBL" id="AUW46645.1"/>
    </source>
</evidence>
<dbReference type="EMBL" id="CP025014">
    <property type="protein sequence ID" value="AUW46645.1"/>
    <property type="molecule type" value="Genomic_DNA"/>
</dbReference>
<keyword evidence="1" id="KW-0614">Plasmid</keyword>
<sequence>MIAVVAKIFGMYLHHYKKSWAAKDVLPFAKQSKSDAVAPQ</sequence>
<accession>A0A2K9ZEG2</accession>
<dbReference type="AlphaFoldDB" id="A0A2K9ZEG2"/>
<protein>
    <submittedName>
        <fullName evidence="1">Uncharacterized protein</fullName>
    </submittedName>
</protein>
<gene>
    <name evidence="1" type="ORF">CUJ84_pRLN2000098</name>
</gene>
<reference evidence="1 2" key="1">
    <citation type="submission" date="2017-11" db="EMBL/GenBank/DDBJ databases">
        <title>Complete genome of Rhizobium leguminosarum Norway, an ineffective micro-symbiont.</title>
        <authorList>
            <person name="Hoffrichter A."/>
            <person name="Liang J."/>
            <person name="Brachmann A."/>
            <person name="Marin M."/>
        </authorList>
    </citation>
    <scope>NUCLEOTIDE SEQUENCE [LARGE SCALE GENOMIC DNA]</scope>
    <source>
        <strain evidence="1 2">Norway</strain>
        <plasmid evidence="2">Plasmid prln2</plasmid>
    </source>
</reference>